<reference evidence="5 6" key="1">
    <citation type="submission" date="2021-03" db="EMBL/GenBank/DDBJ databases">
        <title>Genomic Encyclopedia of Type Strains, Phase IV (KMG-IV): sequencing the most valuable type-strain genomes for metagenomic binning, comparative biology and taxonomic classification.</title>
        <authorList>
            <person name="Goeker M."/>
        </authorList>
    </citation>
    <scope>NUCLEOTIDE SEQUENCE [LARGE SCALE GENOMIC DNA]</scope>
    <source>
        <strain evidence="5 6">DSM 26048</strain>
    </source>
</reference>
<dbReference type="Pfam" id="PF22725">
    <property type="entry name" value="GFO_IDH_MocA_C3"/>
    <property type="match status" value="1"/>
</dbReference>
<feature type="domain" description="Gfo/Idh/MocA-like oxidoreductase N-terminal" evidence="3">
    <location>
        <begin position="5"/>
        <end position="110"/>
    </location>
</feature>
<dbReference type="Gene3D" id="3.30.360.10">
    <property type="entry name" value="Dihydrodipicolinate Reductase, domain 2"/>
    <property type="match status" value="1"/>
</dbReference>
<name>A0ABS4J6Z5_9BACL</name>
<evidence type="ECO:0000259" key="4">
    <source>
        <dbReference type="Pfam" id="PF22725"/>
    </source>
</evidence>
<proteinExistence type="inferred from homology"/>
<dbReference type="Pfam" id="PF01408">
    <property type="entry name" value="GFO_IDH_MocA"/>
    <property type="match status" value="1"/>
</dbReference>
<dbReference type="RefSeq" id="WP_245376077.1">
    <property type="nucleotide sequence ID" value="NZ_JAGGLB010000036.1"/>
</dbReference>
<dbReference type="SUPFAM" id="SSF55347">
    <property type="entry name" value="Glyceraldehyde-3-phosphate dehydrogenase-like, C-terminal domain"/>
    <property type="match status" value="1"/>
</dbReference>
<dbReference type="SUPFAM" id="SSF51735">
    <property type="entry name" value="NAD(P)-binding Rossmann-fold domains"/>
    <property type="match status" value="1"/>
</dbReference>
<dbReference type="Gene3D" id="3.40.50.720">
    <property type="entry name" value="NAD(P)-binding Rossmann-like Domain"/>
    <property type="match status" value="1"/>
</dbReference>
<protein>
    <submittedName>
        <fullName evidence="5">Dehydrogenase</fullName>
    </submittedName>
</protein>
<dbReference type="InterPro" id="IPR051317">
    <property type="entry name" value="Gfo/Idh/MocA_oxidoreduct"/>
</dbReference>
<dbReference type="PANTHER" id="PTHR43708">
    <property type="entry name" value="CONSERVED EXPRESSED OXIDOREDUCTASE (EUROFUNG)"/>
    <property type="match status" value="1"/>
</dbReference>
<evidence type="ECO:0000259" key="3">
    <source>
        <dbReference type="Pfam" id="PF01408"/>
    </source>
</evidence>
<dbReference type="InterPro" id="IPR055170">
    <property type="entry name" value="GFO_IDH_MocA-like_dom"/>
</dbReference>
<dbReference type="EMBL" id="JAGGLB010000036">
    <property type="protein sequence ID" value="MBP1995615.1"/>
    <property type="molecule type" value="Genomic_DNA"/>
</dbReference>
<evidence type="ECO:0000313" key="5">
    <source>
        <dbReference type="EMBL" id="MBP1995615.1"/>
    </source>
</evidence>
<dbReference type="InterPro" id="IPR000683">
    <property type="entry name" value="Gfo/Idh/MocA-like_OxRdtase_N"/>
</dbReference>
<evidence type="ECO:0000256" key="2">
    <source>
        <dbReference type="ARBA" id="ARBA00023002"/>
    </source>
</evidence>
<dbReference type="PANTHER" id="PTHR43708:SF5">
    <property type="entry name" value="CONSERVED EXPRESSED OXIDOREDUCTASE (EUROFUNG)-RELATED"/>
    <property type="match status" value="1"/>
</dbReference>
<keyword evidence="6" id="KW-1185">Reference proteome</keyword>
<dbReference type="Proteomes" id="UP001519287">
    <property type="component" value="Unassembled WGS sequence"/>
</dbReference>
<organism evidence="5 6">
    <name type="scientific">Paenibacillus eucommiae</name>
    <dbReference type="NCBI Taxonomy" id="1355755"/>
    <lineage>
        <taxon>Bacteria</taxon>
        <taxon>Bacillati</taxon>
        <taxon>Bacillota</taxon>
        <taxon>Bacilli</taxon>
        <taxon>Bacillales</taxon>
        <taxon>Paenibacillaceae</taxon>
        <taxon>Paenibacillus</taxon>
    </lineage>
</organism>
<evidence type="ECO:0000313" key="6">
    <source>
        <dbReference type="Proteomes" id="UP001519287"/>
    </source>
</evidence>
<keyword evidence="2" id="KW-0560">Oxidoreductase</keyword>
<evidence type="ECO:0000256" key="1">
    <source>
        <dbReference type="ARBA" id="ARBA00010928"/>
    </source>
</evidence>
<feature type="domain" description="GFO/IDH/MocA-like oxidoreductase" evidence="4">
    <location>
        <begin position="133"/>
        <end position="259"/>
    </location>
</feature>
<accession>A0ABS4J6Z5</accession>
<comment type="similarity">
    <text evidence="1">Belongs to the Gfo/Idh/MocA family.</text>
</comment>
<dbReference type="InterPro" id="IPR036291">
    <property type="entry name" value="NAD(P)-bd_dom_sf"/>
</dbReference>
<comment type="caution">
    <text evidence="5">The sequence shown here is derived from an EMBL/GenBank/DDBJ whole genome shotgun (WGS) entry which is preliminary data.</text>
</comment>
<gene>
    <name evidence="5" type="ORF">J2Z66_007257</name>
</gene>
<sequence>MSTRKFAVIGCQHGHISMFISEMLELGFGCAGIYDKDPDFLARQLCEQFNVPLVSDPEVLLADEAVEIVGSSGINSEKIDVVELCESRGKAVMLDKPAVADRAGFERLQAVIGRGRIQVGMLLTERANPTIYTLQKLIEQGELGEIVSIGMRKPHRLYPATRPGWFFDKAQNGGLIIDLLIHDFDQLRWLTGSEIISSEGYIAKHILPEKPSFYDVTGIQVTMLNRIVAQLYTDWHTPEKSWTGVDGRIFVVGTKGTAELRLSGDPLIGEGSLLLQIGHDEALKSIPLEAVPYTVSEDFLARVDGTAQGVVDHEAILAATKASVEADEAARKI</sequence>